<accession>A0A820L2X6</accession>
<dbReference type="PANTHER" id="PTHR45885">
    <property type="entry name" value="CELL DIVISION CYCLE 5-LIKE PROTEIN"/>
    <property type="match status" value="1"/>
</dbReference>
<name>A0A820L2X6_9BILA</name>
<evidence type="ECO:0000256" key="3">
    <source>
        <dbReference type="ARBA" id="ARBA00022728"/>
    </source>
</evidence>
<keyword evidence="3" id="KW-0747">Spliceosome</keyword>
<dbReference type="PANTHER" id="PTHR45885:SF1">
    <property type="entry name" value="CELL DIVISION CYCLE 5-LIKE PROTEIN"/>
    <property type="match status" value="1"/>
</dbReference>
<dbReference type="Pfam" id="PF00249">
    <property type="entry name" value="Myb_DNA-binding"/>
    <property type="match status" value="1"/>
</dbReference>
<reference evidence="10" key="1">
    <citation type="submission" date="2021-02" db="EMBL/GenBank/DDBJ databases">
        <authorList>
            <person name="Nowell W R."/>
        </authorList>
    </citation>
    <scope>NUCLEOTIDE SEQUENCE</scope>
</reference>
<evidence type="ECO:0000259" key="8">
    <source>
        <dbReference type="PROSITE" id="PS50090"/>
    </source>
</evidence>
<evidence type="ECO:0000256" key="5">
    <source>
        <dbReference type="ARBA" id="ARBA00023125"/>
    </source>
</evidence>
<dbReference type="FunFam" id="1.10.10.60:FF:000021">
    <property type="entry name" value="CDC5 cell division cycle 5-like"/>
    <property type="match status" value="1"/>
</dbReference>
<protein>
    <submittedName>
        <fullName evidence="10">Uncharacterized protein</fullName>
    </submittedName>
</protein>
<dbReference type="GO" id="GO:0000981">
    <property type="term" value="F:DNA-binding transcription factor activity, RNA polymerase II-specific"/>
    <property type="evidence" value="ECO:0007669"/>
    <property type="project" value="TreeGrafter"/>
</dbReference>
<dbReference type="GO" id="GO:0000977">
    <property type="term" value="F:RNA polymerase II transcription regulatory region sequence-specific DNA binding"/>
    <property type="evidence" value="ECO:0007669"/>
    <property type="project" value="TreeGrafter"/>
</dbReference>
<proteinExistence type="inferred from homology"/>
<gene>
    <name evidence="10" type="ORF">KXQ929_LOCUS48261</name>
</gene>
<sequence>MVRVTIKGGVWRNTEDEILKAAVMKYGKNQWSRIASLLHRKSSKQCKARWFEWLDPSIKKTEGSRDEDE</sequence>
<dbReference type="AlphaFoldDB" id="A0A820L2X6"/>
<keyword evidence="2" id="KW-0507">mRNA processing</keyword>
<evidence type="ECO:0000256" key="6">
    <source>
        <dbReference type="ARBA" id="ARBA00023187"/>
    </source>
</evidence>
<dbReference type="GO" id="GO:0000974">
    <property type="term" value="C:Prp19 complex"/>
    <property type="evidence" value="ECO:0007669"/>
    <property type="project" value="InterPro"/>
</dbReference>
<dbReference type="CDD" id="cd00167">
    <property type="entry name" value="SANT"/>
    <property type="match status" value="1"/>
</dbReference>
<evidence type="ECO:0000256" key="2">
    <source>
        <dbReference type="ARBA" id="ARBA00022664"/>
    </source>
</evidence>
<comment type="similarity">
    <text evidence="1">Belongs to the CEF1 family.</text>
</comment>
<keyword evidence="4" id="KW-0677">Repeat</keyword>
<keyword evidence="6" id="KW-0508">mRNA splicing</keyword>
<dbReference type="PROSITE" id="PS51294">
    <property type="entry name" value="HTH_MYB"/>
    <property type="match status" value="1"/>
</dbReference>
<keyword evidence="5" id="KW-0238">DNA-binding</keyword>
<feature type="domain" description="Myb-like" evidence="8">
    <location>
        <begin position="3"/>
        <end position="54"/>
    </location>
</feature>
<evidence type="ECO:0000256" key="7">
    <source>
        <dbReference type="ARBA" id="ARBA00023242"/>
    </source>
</evidence>
<dbReference type="InterPro" id="IPR017930">
    <property type="entry name" value="Myb_dom"/>
</dbReference>
<dbReference type="SUPFAM" id="SSF46689">
    <property type="entry name" value="Homeodomain-like"/>
    <property type="match status" value="1"/>
</dbReference>
<dbReference type="InterPro" id="IPR001005">
    <property type="entry name" value="SANT/Myb"/>
</dbReference>
<feature type="domain" description="HTH myb-type" evidence="9">
    <location>
        <begin position="3"/>
        <end position="58"/>
    </location>
</feature>
<dbReference type="InterPro" id="IPR009057">
    <property type="entry name" value="Homeodomain-like_sf"/>
</dbReference>
<dbReference type="EMBL" id="CAJOBB010018648">
    <property type="protein sequence ID" value="CAF4350975.1"/>
    <property type="molecule type" value="Genomic_DNA"/>
</dbReference>
<keyword evidence="7" id="KW-0539">Nucleus</keyword>
<evidence type="ECO:0000256" key="1">
    <source>
        <dbReference type="ARBA" id="ARBA00010506"/>
    </source>
</evidence>
<dbReference type="GO" id="GO:0000398">
    <property type="term" value="P:mRNA splicing, via spliceosome"/>
    <property type="evidence" value="ECO:0007669"/>
    <property type="project" value="InterPro"/>
</dbReference>
<evidence type="ECO:0000259" key="9">
    <source>
        <dbReference type="PROSITE" id="PS51294"/>
    </source>
</evidence>
<dbReference type="Gene3D" id="1.10.10.60">
    <property type="entry name" value="Homeodomain-like"/>
    <property type="match status" value="1"/>
</dbReference>
<dbReference type="InterPro" id="IPR047242">
    <property type="entry name" value="CDC5L/Cef1"/>
</dbReference>
<evidence type="ECO:0000313" key="11">
    <source>
        <dbReference type="Proteomes" id="UP000663868"/>
    </source>
</evidence>
<evidence type="ECO:0000256" key="4">
    <source>
        <dbReference type="ARBA" id="ARBA00022737"/>
    </source>
</evidence>
<dbReference type="PROSITE" id="PS50090">
    <property type="entry name" value="MYB_LIKE"/>
    <property type="match status" value="1"/>
</dbReference>
<organism evidence="10 11">
    <name type="scientific">Adineta steineri</name>
    <dbReference type="NCBI Taxonomy" id="433720"/>
    <lineage>
        <taxon>Eukaryota</taxon>
        <taxon>Metazoa</taxon>
        <taxon>Spiralia</taxon>
        <taxon>Gnathifera</taxon>
        <taxon>Rotifera</taxon>
        <taxon>Eurotatoria</taxon>
        <taxon>Bdelloidea</taxon>
        <taxon>Adinetida</taxon>
        <taxon>Adinetidae</taxon>
        <taxon>Adineta</taxon>
    </lineage>
</organism>
<dbReference type="Proteomes" id="UP000663868">
    <property type="component" value="Unassembled WGS sequence"/>
</dbReference>
<feature type="non-terminal residue" evidence="10">
    <location>
        <position position="69"/>
    </location>
</feature>
<dbReference type="GO" id="GO:0005681">
    <property type="term" value="C:spliceosomal complex"/>
    <property type="evidence" value="ECO:0007669"/>
    <property type="project" value="UniProtKB-KW"/>
</dbReference>
<comment type="caution">
    <text evidence="10">The sequence shown here is derived from an EMBL/GenBank/DDBJ whole genome shotgun (WGS) entry which is preliminary data.</text>
</comment>
<dbReference type="SMART" id="SM00717">
    <property type="entry name" value="SANT"/>
    <property type="match status" value="1"/>
</dbReference>
<evidence type="ECO:0000313" key="10">
    <source>
        <dbReference type="EMBL" id="CAF4350975.1"/>
    </source>
</evidence>